<comment type="caution">
    <text evidence="6">The sequence shown here is derived from an EMBL/GenBank/DDBJ whole genome shotgun (WGS) entry which is preliminary data.</text>
</comment>
<keyword evidence="3" id="KW-0560">Oxidoreductase</keyword>
<dbReference type="SUPFAM" id="SSF52518">
    <property type="entry name" value="Thiamin diphosphate-binding fold (THDP-binding)"/>
    <property type="match status" value="2"/>
</dbReference>
<dbReference type="InterPro" id="IPR009014">
    <property type="entry name" value="Transketo_C/PFOR_II"/>
</dbReference>
<evidence type="ECO:0000256" key="4">
    <source>
        <dbReference type="ARBA" id="ARBA00023052"/>
    </source>
</evidence>
<evidence type="ECO:0000256" key="2">
    <source>
        <dbReference type="ARBA" id="ARBA00003906"/>
    </source>
</evidence>
<dbReference type="SUPFAM" id="SSF52922">
    <property type="entry name" value="TK C-terminal domain-like"/>
    <property type="match status" value="1"/>
</dbReference>
<dbReference type="PANTHER" id="PTHR43257">
    <property type="entry name" value="PYRUVATE DEHYDROGENASE E1 COMPONENT BETA SUBUNIT"/>
    <property type="match status" value="1"/>
</dbReference>
<dbReference type="PANTHER" id="PTHR43257:SF2">
    <property type="entry name" value="PYRUVATE DEHYDROGENASE E1 COMPONENT SUBUNIT BETA"/>
    <property type="match status" value="1"/>
</dbReference>
<name>A0A8J6Y1T5_9BACT</name>
<evidence type="ECO:0000256" key="1">
    <source>
        <dbReference type="ARBA" id="ARBA00001964"/>
    </source>
</evidence>
<organism evidence="6 7">
    <name type="scientific">Candidatus Polarisedimenticola svalbardensis</name>
    <dbReference type="NCBI Taxonomy" id="2886004"/>
    <lineage>
        <taxon>Bacteria</taxon>
        <taxon>Pseudomonadati</taxon>
        <taxon>Acidobacteriota</taxon>
        <taxon>Candidatus Polarisedimenticolia</taxon>
        <taxon>Candidatus Polarisedimenticolales</taxon>
        <taxon>Candidatus Polarisedimenticolaceae</taxon>
        <taxon>Candidatus Polarisedimenticola</taxon>
    </lineage>
</organism>
<dbReference type="Proteomes" id="UP000648239">
    <property type="component" value="Unassembled WGS sequence"/>
</dbReference>
<dbReference type="EMBL" id="JACXWD010000047">
    <property type="protein sequence ID" value="MBD3868873.1"/>
    <property type="molecule type" value="Genomic_DNA"/>
</dbReference>
<evidence type="ECO:0000256" key="3">
    <source>
        <dbReference type="ARBA" id="ARBA00023002"/>
    </source>
</evidence>
<keyword evidence="4" id="KW-0786">Thiamine pyrophosphate</keyword>
<dbReference type="InterPro" id="IPR033248">
    <property type="entry name" value="Transketolase_C"/>
</dbReference>
<dbReference type="SMART" id="SM00861">
    <property type="entry name" value="Transket_pyr"/>
    <property type="match status" value="1"/>
</dbReference>
<gene>
    <name evidence="6" type="ORF">IFK94_12165</name>
</gene>
<evidence type="ECO:0000259" key="5">
    <source>
        <dbReference type="SMART" id="SM00861"/>
    </source>
</evidence>
<dbReference type="AlphaFoldDB" id="A0A8J6Y1T5"/>
<evidence type="ECO:0000313" key="7">
    <source>
        <dbReference type="Proteomes" id="UP000648239"/>
    </source>
</evidence>
<comment type="cofactor">
    <cofactor evidence="1">
        <name>thiamine diphosphate</name>
        <dbReference type="ChEBI" id="CHEBI:58937"/>
    </cofactor>
</comment>
<dbReference type="CDD" id="cd07036">
    <property type="entry name" value="TPP_PYR_E1-PDHc-beta_like"/>
    <property type="match status" value="1"/>
</dbReference>
<comment type="function">
    <text evidence="2">E1 component of the 2-oxoglutarate dehydrogenase (OGDH) complex which catalyzes the decarboxylation of 2-oxoglutarate, the first step in the conversion of 2-oxoglutarate to succinyl-CoA and CO(2).</text>
</comment>
<dbReference type="GO" id="GO:0016624">
    <property type="term" value="F:oxidoreductase activity, acting on the aldehyde or oxo group of donors, disulfide as acceptor"/>
    <property type="evidence" value="ECO:0007669"/>
    <property type="project" value="InterPro"/>
</dbReference>
<dbReference type="InterPro" id="IPR029061">
    <property type="entry name" value="THDP-binding"/>
</dbReference>
<accession>A0A8J6Y1T5</accession>
<sequence>MPDQRQALASRFAAYLGTIHPAVMRDAEPILADLLRQSRADRSAGGQWIEELRQPFGEKLGQAVLDAAVLPEGAAPPTVIPGFDPAGEISARVGMILEDCDGFLHREAIQASLTGDERRDILQGMITTREVDNQLKRFFLKSEVRYQGAQFQGKGFRSLGQEAIYAAPLRLRRGPAWAVEDGGWNGDVVAPMIRDLGAALAMARDDQAIGAVLSAQMGKSGPPMDGKDFHIGDFNRGVLPPTAPLSIPTLTMAGLAMAFQRERSGRIAVSFIGEGGSSLGEWHEAINLCAARMLPAVFCIENNQTALSTPVSQQSAARAFADKARGYGIPGVTLDGTDPDAIASAFAWAAERAREGKGPALIELISMRMCGHAHHDDMLYLGKEPAAGWGYPEPTAEGYADHDLYAQWAAKDPIPSYAARLLAEGVLEKDDLDRFRTEAERQVRVQTAAVVQAPWPKPEEAGRNVFAGEADRTRVEILENRILPGTGSGPAATAIDPGPAFDPKGATFLEAVMIGIRDALEDDEKVFLYGEDIGGRYGNAFLLLRPLLEKFGDRILNSTLAEGGILGVCTGAALAGQRPIGEIQFNDFIASGFNQLVNNASMIRYRWGGSVPMVVRMPWGGLRHAGPYHSQNTEPWFYRTPGLKIVTPSTPYDARALMLAAVRDPDPVLFYEHIALYRNPRIRQRLEDSPPEPMEIGKGALRRAGDDLLIVSYGAYVHHALRVAERLGGDGIDCSVLDLRSLAPLDKELLLAAARNAGKVLIVQEDSRTGGIGESLAAIIQEEAFEFLDAPVRILGALDTPVPYSPPLEEAYLVSESEMEKAARLLAAY</sequence>
<dbReference type="InterPro" id="IPR001017">
    <property type="entry name" value="DH_E1"/>
</dbReference>
<protein>
    <recommendedName>
        <fullName evidence="5">Transketolase-like pyrimidine-binding domain-containing protein</fullName>
    </recommendedName>
</protein>
<reference evidence="6 7" key="1">
    <citation type="submission" date="2020-08" db="EMBL/GenBank/DDBJ databases">
        <title>Acidobacteriota in marine sediments use diverse sulfur dissimilation pathways.</title>
        <authorList>
            <person name="Wasmund K."/>
        </authorList>
    </citation>
    <scope>NUCLEOTIDE SEQUENCE [LARGE SCALE GENOMIC DNA]</scope>
    <source>
        <strain evidence="6">MAG AM4</strain>
    </source>
</reference>
<dbReference type="Gene3D" id="3.40.50.920">
    <property type="match status" value="1"/>
</dbReference>
<proteinExistence type="predicted"/>
<dbReference type="Pfam" id="PF02780">
    <property type="entry name" value="Transketolase_C"/>
    <property type="match status" value="1"/>
</dbReference>
<dbReference type="InterPro" id="IPR005475">
    <property type="entry name" value="Transketolase-like_Pyr-bd"/>
</dbReference>
<dbReference type="Pfam" id="PF00676">
    <property type="entry name" value="E1_dh"/>
    <property type="match status" value="1"/>
</dbReference>
<dbReference type="Gene3D" id="3.40.50.970">
    <property type="match status" value="2"/>
</dbReference>
<dbReference type="Pfam" id="PF02779">
    <property type="entry name" value="Transket_pyr"/>
    <property type="match status" value="1"/>
</dbReference>
<feature type="domain" description="Transketolase-like pyrimidine-binding" evidence="5">
    <location>
        <begin position="506"/>
        <end position="679"/>
    </location>
</feature>
<evidence type="ECO:0000313" key="6">
    <source>
        <dbReference type="EMBL" id="MBD3868873.1"/>
    </source>
</evidence>